<dbReference type="Pfam" id="PF00005">
    <property type="entry name" value="ABC_tran"/>
    <property type="match status" value="2"/>
</dbReference>
<dbReference type="SUPFAM" id="SSF52540">
    <property type="entry name" value="P-loop containing nucleoside triphosphate hydrolases"/>
    <property type="match status" value="2"/>
</dbReference>
<comment type="caution">
    <text evidence="4">The sequence shown here is derived from an EMBL/GenBank/DDBJ whole genome shotgun (WGS) entry which is preliminary data.</text>
</comment>
<feature type="domain" description="ABC transporter" evidence="3">
    <location>
        <begin position="4"/>
        <end position="255"/>
    </location>
</feature>
<dbReference type="OrthoDB" id="9760950at2"/>
<dbReference type="NCBIfam" id="NF000355">
    <property type="entry name" value="ribo_prot_ABC_F"/>
    <property type="match status" value="1"/>
</dbReference>
<dbReference type="AlphaFoldDB" id="A0A5R8Q7B4"/>
<dbReference type="InterPro" id="IPR017871">
    <property type="entry name" value="ABC_transporter-like_CS"/>
</dbReference>
<dbReference type="PANTHER" id="PTHR42855:SF2">
    <property type="entry name" value="DRUG RESISTANCE ABC TRANSPORTER,ATP-BINDING PROTEIN"/>
    <property type="match status" value="1"/>
</dbReference>
<evidence type="ECO:0000313" key="4">
    <source>
        <dbReference type="EMBL" id="TLG71223.1"/>
    </source>
</evidence>
<keyword evidence="2 4" id="KW-0067">ATP-binding</keyword>
<dbReference type="EMBL" id="VBWP01000014">
    <property type="protein sequence ID" value="TLG71223.1"/>
    <property type="molecule type" value="Genomic_DNA"/>
</dbReference>
<dbReference type="CDD" id="cd03221">
    <property type="entry name" value="ABCF_EF-3"/>
    <property type="match status" value="2"/>
</dbReference>
<evidence type="ECO:0000313" key="5">
    <source>
        <dbReference type="Proteomes" id="UP000306912"/>
    </source>
</evidence>
<dbReference type="InterPro" id="IPR027417">
    <property type="entry name" value="P-loop_NTPase"/>
</dbReference>
<organism evidence="4 5">
    <name type="scientific">Culicoidibacter larvae</name>
    <dbReference type="NCBI Taxonomy" id="2579976"/>
    <lineage>
        <taxon>Bacteria</taxon>
        <taxon>Bacillati</taxon>
        <taxon>Bacillota</taxon>
        <taxon>Culicoidibacteria</taxon>
        <taxon>Culicoidibacterales</taxon>
        <taxon>Culicoidibacteraceae</taxon>
        <taxon>Culicoidibacter</taxon>
    </lineage>
</organism>
<evidence type="ECO:0000256" key="2">
    <source>
        <dbReference type="ARBA" id="ARBA00022840"/>
    </source>
</evidence>
<feature type="domain" description="ABC transporter" evidence="3">
    <location>
        <begin position="330"/>
        <end position="542"/>
    </location>
</feature>
<dbReference type="InterPro" id="IPR051309">
    <property type="entry name" value="ABCF_ATPase"/>
</dbReference>
<gene>
    <name evidence="4" type="ORF">FEZ08_11250</name>
</gene>
<dbReference type="InterPro" id="IPR032781">
    <property type="entry name" value="ABC_tran_Xtn"/>
</dbReference>
<dbReference type="InterPro" id="IPR003593">
    <property type="entry name" value="AAA+_ATPase"/>
</dbReference>
<evidence type="ECO:0000259" key="3">
    <source>
        <dbReference type="PROSITE" id="PS50893"/>
    </source>
</evidence>
<dbReference type="FunFam" id="3.40.50.300:FF:000011">
    <property type="entry name" value="Putative ABC transporter ATP-binding component"/>
    <property type="match status" value="1"/>
</dbReference>
<dbReference type="InParanoid" id="A0A5R8Q7B4"/>
<dbReference type="Pfam" id="PF12848">
    <property type="entry name" value="ABC_tran_Xtn"/>
    <property type="match status" value="1"/>
</dbReference>
<accession>A0A5R8Q7B4</accession>
<dbReference type="SMART" id="SM00382">
    <property type="entry name" value="AAA"/>
    <property type="match status" value="2"/>
</dbReference>
<reference evidence="4 5" key="1">
    <citation type="submission" date="2019-05" db="EMBL/GenBank/DDBJ databases">
        <title>Culicoidintestinum kansasii gen. nov., sp. nov. from the gastrointestinal tract of the biting midge, Culicoides sonorensis.</title>
        <authorList>
            <person name="Neupane S."/>
            <person name="Ghosh A."/>
            <person name="Gunther S."/>
            <person name="Martin K."/>
            <person name="Zurek L."/>
        </authorList>
    </citation>
    <scope>NUCLEOTIDE SEQUENCE [LARGE SCALE GENOMIC DNA]</scope>
    <source>
        <strain evidence="4 5">CS-1</strain>
    </source>
</reference>
<keyword evidence="5" id="KW-1185">Reference proteome</keyword>
<dbReference type="PROSITE" id="PS00211">
    <property type="entry name" value="ABC_TRANSPORTER_1"/>
    <property type="match status" value="2"/>
</dbReference>
<dbReference type="Gene3D" id="3.40.50.300">
    <property type="entry name" value="P-loop containing nucleotide triphosphate hydrolases"/>
    <property type="match status" value="2"/>
</dbReference>
<dbReference type="GO" id="GO:0005524">
    <property type="term" value="F:ATP binding"/>
    <property type="evidence" value="ECO:0007669"/>
    <property type="project" value="UniProtKB-KW"/>
</dbReference>
<dbReference type="PANTHER" id="PTHR42855">
    <property type="entry name" value="ABC TRANSPORTER ATP-BINDING SUBUNIT"/>
    <property type="match status" value="1"/>
</dbReference>
<dbReference type="InterPro" id="IPR003439">
    <property type="entry name" value="ABC_transporter-like_ATP-bd"/>
</dbReference>
<proteinExistence type="predicted"/>
<dbReference type="GO" id="GO:0016887">
    <property type="term" value="F:ATP hydrolysis activity"/>
    <property type="evidence" value="ECO:0007669"/>
    <property type="project" value="InterPro"/>
</dbReference>
<dbReference type="Proteomes" id="UP000306912">
    <property type="component" value="Unassembled WGS sequence"/>
</dbReference>
<protein>
    <submittedName>
        <fullName evidence="4">ABC-F family ATP-binding cassette domain-containing protein</fullName>
    </submittedName>
</protein>
<dbReference type="RefSeq" id="WP_138192437.1">
    <property type="nucleotide sequence ID" value="NZ_VBWP01000014.1"/>
</dbReference>
<sequence>MIAVAVNKVKKSYGGNVVLEDITFSIQEGERIGFIGRNGEGKSTILKIIAGIESVDGGEVFRKKQMSIGMLDQIPEAEANESVEEFLLAAFTDVLALQQRLHELEAMMASDMSERVLNQYGRIQSEFIELGGYQIESEIARILNGLGIADLAKQRFAKLSGGERTKVALAQLLLQQPDLLLLDEPTNHLDLAAVLWLTNFVKNYNGTCFMVSHDRYFLDDTAQRIFELDNKTMYEYTGNYSAYLVEREARILREFQEYKDQQKKITKMKQAIKRLREWAMAANPPNAALFRRAKNMERALARIELVKKPNTAKPMNLQFETGKRSGKDALIFEAVSKQFADKVIVSAVDLQVRYGERVALIGENGAGKSTILRLALGSEAVDSGKAMLGSQVKIAYLSQDFVVDSPKQRVIDFFRERVLVDEGKARHLLAQFLFYGDMVYRRVSDLSGGEQMRLRFAAFVNQPVNMLVLDEPTNHLDIASREVLEEAIKNFAGTVICVSHDRYFIDQLCDRVLWLEQGMLSSYPGNYSYAFEKRLEQEKAGR</sequence>
<name>A0A5R8Q7B4_9FIRM</name>
<dbReference type="PROSITE" id="PS50893">
    <property type="entry name" value="ABC_TRANSPORTER_2"/>
    <property type="match status" value="2"/>
</dbReference>
<evidence type="ECO:0000256" key="1">
    <source>
        <dbReference type="ARBA" id="ARBA00022741"/>
    </source>
</evidence>
<keyword evidence="1" id="KW-0547">Nucleotide-binding</keyword>